<dbReference type="AlphaFoldDB" id="A0A9W4SNY3"/>
<comment type="caution">
    <text evidence="2">The sequence shown here is derived from an EMBL/GenBank/DDBJ whole genome shotgun (WGS) entry which is preliminary data.</text>
</comment>
<name>A0A9W4SNY3_9GLOM</name>
<gene>
    <name evidence="2" type="ORF">FWILDA_LOCUS6962</name>
</gene>
<reference evidence="2" key="1">
    <citation type="submission" date="2022-08" db="EMBL/GenBank/DDBJ databases">
        <authorList>
            <person name="Kallberg Y."/>
            <person name="Tangrot J."/>
            <person name="Rosling A."/>
        </authorList>
    </citation>
    <scope>NUCLEOTIDE SEQUENCE</scope>
    <source>
        <strain evidence="2">Wild A</strain>
    </source>
</reference>
<organism evidence="2 3">
    <name type="scientific">Funneliformis geosporum</name>
    <dbReference type="NCBI Taxonomy" id="1117311"/>
    <lineage>
        <taxon>Eukaryota</taxon>
        <taxon>Fungi</taxon>
        <taxon>Fungi incertae sedis</taxon>
        <taxon>Mucoromycota</taxon>
        <taxon>Glomeromycotina</taxon>
        <taxon>Glomeromycetes</taxon>
        <taxon>Glomerales</taxon>
        <taxon>Glomeraceae</taxon>
        <taxon>Funneliformis</taxon>
    </lineage>
</organism>
<sequence length="146" mass="17144">MRIDRYGFNKKKADDRKDFLSNYETGIYMNHDEQEITITDFIKNDLFSSSDNEPGAVLERAAYHQKLSPTHPWYRGLQGEIEHEYKEDHTTTTVDFKLSPTSLRDSLEGGLEKQARPSERRTWYVCFDGFEKCQRNFTDTDSLEDS</sequence>
<dbReference type="EMBL" id="CAMKVN010001320">
    <property type="protein sequence ID" value="CAI2175175.1"/>
    <property type="molecule type" value="Genomic_DNA"/>
</dbReference>
<feature type="domain" description="C-terminal associated" evidence="1">
    <location>
        <begin position="7"/>
        <end position="48"/>
    </location>
</feature>
<dbReference type="GO" id="GO:0006265">
    <property type="term" value="P:DNA topological change"/>
    <property type="evidence" value="ECO:0007669"/>
    <property type="project" value="InterPro"/>
</dbReference>
<evidence type="ECO:0000313" key="2">
    <source>
        <dbReference type="EMBL" id="CAI2175175.1"/>
    </source>
</evidence>
<dbReference type="Pfam" id="PF16898">
    <property type="entry name" value="TOPRIM_C"/>
    <property type="match status" value="1"/>
</dbReference>
<protein>
    <submittedName>
        <fullName evidence="2">10652_t:CDS:1</fullName>
    </submittedName>
</protein>
<accession>A0A9W4SNY3</accession>
<dbReference type="Gene3D" id="3.40.50.670">
    <property type="match status" value="1"/>
</dbReference>
<dbReference type="GO" id="GO:0005524">
    <property type="term" value="F:ATP binding"/>
    <property type="evidence" value="ECO:0007669"/>
    <property type="project" value="InterPro"/>
</dbReference>
<dbReference type="GO" id="GO:0003918">
    <property type="term" value="F:DNA topoisomerase type II (double strand cut, ATP-hydrolyzing) activity"/>
    <property type="evidence" value="ECO:0007669"/>
    <property type="project" value="InterPro"/>
</dbReference>
<dbReference type="GO" id="GO:0003677">
    <property type="term" value="F:DNA binding"/>
    <property type="evidence" value="ECO:0007669"/>
    <property type="project" value="InterPro"/>
</dbReference>
<dbReference type="Proteomes" id="UP001153678">
    <property type="component" value="Unassembled WGS sequence"/>
</dbReference>
<keyword evidence="3" id="KW-1185">Reference proteome</keyword>
<dbReference type="InterPro" id="IPR031660">
    <property type="entry name" value="TOPRIM_C"/>
</dbReference>
<evidence type="ECO:0000259" key="1">
    <source>
        <dbReference type="Pfam" id="PF16898"/>
    </source>
</evidence>
<evidence type="ECO:0000313" key="3">
    <source>
        <dbReference type="Proteomes" id="UP001153678"/>
    </source>
</evidence>
<proteinExistence type="predicted"/>
<dbReference type="InterPro" id="IPR013759">
    <property type="entry name" value="Topo_IIA_B_C"/>
</dbReference>